<evidence type="ECO:0000256" key="9">
    <source>
        <dbReference type="HAMAP-Rule" id="MF_00252"/>
    </source>
</evidence>
<dbReference type="InterPro" id="IPR044136">
    <property type="entry name" value="Lys-tRNA-ligase_II_N"/>
</dbReference>
<dbReference type="Gene3D" id="2.40.50.140">
    <property type="entry name" value="Nucleic acid-binding proteins"/>
    <property type="match status" value="1"/>
</dbReference>
<evidence type="ECO:0000259" key="11">
    <source>
        <dbReference type="PROSITE" id="PS50862"/>
    </source>
</evidence>
<dbReference type="KEGG" id="kct:CDEE_0502"/>
<keyword evidence="3 9" id="KW-0479">Metal-binding</keyword>
<evidence type="ECO:0000313" key="13">
    <source>
        <dbReference type="Proteomes" id="UP000011686"/>
    </source>
</evidence>
<keyword evidence="9" id="KW-0963">Cytoplasm</keyword>
<accession>M1M5X0</accession>
<dbReference type="GO" id="GO:0005829">
    <property type="term" value="C:cytosol"/>
    <property type="evidence" value="ECO:0007669"/>
    <property type="project" value="TreeGrafter"/>
</dbReference>
<evidence type="ECO:0000256" key="6">
    <source>
        <dbReference type="ARBA" id="ARBA00022917"/>
    </source>
</evidence>
<dbReference type="AlphaFoldDB" id="M1M5X0"/>
<dbReference type="RefSeq" id="WP_015238621.1">
    <property type="nucleotide sequence ID" value="NC_020283.1"/>
</dbReference>
<sequence>MNEHTNNSYEDTEHNKLIDERRAKLEKNRAAGFNYPNNLIPSNKNIELIVQYNTLSKEKLQEANIKVHIAGRIMLKRIMGAASFASLQDSTARIQLYLDKKKIGNDVYQEFKQFDIGDIVYVEGIMFKTNKDELSVHVSSIKIISKAIRPMPDKFHGIANQNIKYRQRYLDLIISEDTRQTFKTRSDVINYIRQHMHESSFMEVETPMLHVIPGGAAAKPFVTHHNSLNMDMYLRIAPELYLKRLIIGGFERVFELNRNFRNEGVSPRHNPEFTMMEFYAAYTDYNWLMDFTEDLIKKTVLLIHKDSKIEYQDKQLDFSKEFEKISICQAICKYNPQYNYNSLNNKEFLYSEIIKLNNKINIENLQTISLGYLQLYLFEETTESKIWEPTYIIDYPTETSPLAKQSNSRPQIAERFELFIAGREIANGFSELNDPEEQLQRFLDQVNKKNINIEEESLFLDLDYVKSLEYGMPPTGGCGIGIDRLLMLLTNKNNIRDVILFPHMRPE</sequence>
<evidence type="ECO:0000256" key="7">
    <source>
        <dbReference type="ARBA" id="ARBA00023146"/>
    </source>
</evidence>
<name>M1M5X0_9PROT</name>
<dbReference type="InterPro" id="IPR004365">
    <property type="entry name" value="NA-bd_OB_tRNA"/>
</dbReference>
<dbReference type="HAMAP" id="MF_00252">
    <property type="entry name" value="Lys_tRNA_synth_class2"/>
    <property type="match status" value="1"/>
</dbReference>
<evidence type="ECO:0000256" key="1">
    <source>
        <dbReference type="ARBA" id="ARBA00008226"/>
    </source>
</evidence>
<evidence type="ECO:0000256" key="4">
    <source>
        <dbReference type="ARBA" id="ARBA00022741"/>
    </source>
</evidence>
<proteinExistence type="inferred from homology"/>
<comment type="subunit">
    <text evidence="9">Homodimer.</text>
</comment>
<dbReference type="NCBIfam" id="TIGR00499">
    <property type="entry name" value="lysS_bact"/>
    <property type="match status" value="1"/>
</dbReference>
<dbReference type="PROSITE" id="PS50862">
    <property type="entry name" value="AA_TRNA_LIGASE_II"/>
    <property type="match status" value="1"/>
</dbReference>
<dbReference type="InterPro" id="IPR006195">
    <property type="entry name" value="aa-tRNA-synth_II"/>
</dbReference>
<keyword evidence="13" id="KW-1185">Reference proteome</keyword>
<dbReference type="Proteomes" id="UP000011686">
    <property type="component" value="Chromosome"/>
</dbReference>
<evidence type="ECO:0000256" key="3">
    <source>
        <dbReference type="ARBA" id="ARBA00022723"/>
    </source>
</evidence>
<keyword evidence="9 10" id="KW-0460">Magnesium</keyword>
<dbReference type="EC" id="6.1.1.6" evidence="9"/>
<dbReference type="eggNOG" id="COG1190">
    <property type="taxonomic scope" value="Bacteria"/>
</dbReference>
<dbReference type="InterPro" id="IPR045864">
    <property type="entry name" value="aa-tRNA-synth_II/BPL/LPL"/>
</dbReference>
<dbReference type="CDD" id="cd00775">
    <property type="entry name" value="LysRS_core"/>
    <property type="match status" value="1"/>
</dbReference>
<dbReference type="InterPro" id="IPR018149">
    <property type="entry name" value="Lys-tRNA-synth_II_C"/>
</dbReference>
<keyword evidence="5 9" id="KW-0067">ATP-binding</keyword>
<dbReference type="NCBIfam" id="NF001756">
    <property type="entry name" value="PRK00484.1"/>
    <property type="match status" value="1"/>
</dbReference>
<dbReference type="FunFam" id="2.40.50.140:FF:000024">
    <property type="entry name" value="Lysine--tRNA ligase"/>
    <property type="match status" value="1"/>
</dbReference>
<dbReference type="CDD" id="cd04322">
    <property type="entry name" value="LysRS_N"/>
    <property type="match status" value="1"/>
</dbReference>
<keyword evidence="4 9" id="KW-0547">Nucleotide-binding</keyword>
<feature type="binding site" evidence="9">
    <location>
        <position position="417"/>
    </location>
    <ligand>
        <name>Mg(2+)</name>
        <dbReference type="ChEBI" id="CHEBI:18420"/>
        <label>1</label>
    </ligand>
</feature>
<evidence type="ECO:0000256" key="10">
    <source>
        <dbReference type="RuleBase" id="RU000336"/>
    </source>
</evidence>
<feature type="domain" description="Aminoacyl-transfer RNA synthetases class-II family profile" evidence="11">
    <location>
        <begin position="182"/>
        <end position="506"/>
    </location>
</feature>
<feature type="binding site" evidence="9">
    <location>
        <position position="424"/>
    </location>
    <ligand>
        <name>Mg(2+)</name>
        <dbReference type="ChEBI" id="CHEBI:18420"/>
        <label>1</label>
    </ligand>
</feature>
<dbReference type="STRING" id="1208918.CDEE_0502"/>
<dbReference type="GO" id="GO:0006430">
    <property type="term" value="P:lysyl-tRNA aminoacylation"/>
    <property type="evidence" value="ECO:0007669"/>
    <property type="project" value="UniProtKB-UniRule"/>
</dbReference>
<comment type="similarity">
    <text evidence="1 9">Belongs to the class-II aminoacyl-tRNA synthetase family.</text>
</comment>
<dbReference type="PANTHER" id="PTHR42918:SF15">
    <property type="entry name" value="LYSINE--TRNA LIGASE, CHLOROPLASTIC_MITOCHONDRIAL"/>
    <property type="match status" value="1"/>
</dbReference>
<dbReference type="GO" id="GO:0000287">
    <property type="term" value="F:magnesium ion binding"/>
    <property type="evidence" value="ECO:0007669"/>
    <property type="project" value="UniProtKB-UniRule"/>
</dbReference>
<reference evidence="12 13" key="1">
    <citation type="journal article" date="2013" name="Genome Biol. Evol.">
        <title>Genome evolution and phylogenomic analysis of candidatus kinetoplastibacterium, the betaproteobacterial endosymbionts of strigomonas and angomonas.</title>
        <authorList>
            <person name="Alves J.M."/>
            <person name="Serrano M.G."/>
            <person name="Maia da Silva F."/>
            <person name="Voegtly L.J."/>
            <person name="Matveyev A.V."/>
            <person name="Teixeira M.M."/>
            <person name="Camargo E.P."/>
            <person name="Buck G.A."/>
        </authorList>
    </citation>
    <scope>NUCLEOTIDE SEQUENCE [LARGE SCALE GENOMIC DNA]</scope>
    <source>
        <strain evidence="12 13">TCC036E</strain>
    </source>
</reference>
<evidence type="ECO:0000256" key="5">
    <source>
        <dbReference type="ARBA" id="ARBA00022840"/>
    </source>
</evidence>
<keyword evidence="7 9" id="KW-0030">Aminoacyl-tRNA synthetase</keyword>
<keyword evidence="2 9" id="KW-0436">Ligase</keyword>
<dbReference type="PRINTS" id="PR00982">
    <property type="entry name" value="TRNASYNTHLYS"/>
</dbReference>
<evidence type="ECO:0000256" key="2">
    <source>
        <dbReference type="ARBA" id="ARBA00022598"/>
    </source>
</evidence>
<dbReference type="Pfam" id="PF00152">
    <property type="entry name" value="tRNA-synt_2"/>
    <property type="match status" value="1"/>
</dbReference>
<dbReference type="PATRIC" id="fig|1208918.3.peg.243"/>
<keyword evidence="6 9" id="KW-0648">Protein biosynthesis</keyword>
<dbReference type="InterPro" id="IPR004364">
    <property type="entry name" value="Aa-tRNA-synt_II"/>
</dbReference>
<dbReference type="GO" id="GO:0005524">
    <property type="term" value="F:ATP binding"/>
    <property type="evidence" value="ECO:0007669"/>
    <property type="project" value="UniProtKB-UniRule"/>
</dbReference>
<comment type="cofactor">
    <cofactor evidence="9 10">
        <name>Mg(2+)</name>
        <dbReference type="ChEBI" id="CHEBI:18420"/>
    </cofactor>
    <text evidence="9 10">Binds 3 Mg(2+) ions per subunit.</text>
</comment>
<gene>
    <name evidence="9" type="primary">lysS</name>
    <name evidence="12" type="ORF">CDEE_0502</name>
</gene>
<dbReference type="EMBL" id="CP003804">
    <property type="protein sequence ID" value="AGF47545.1"/>
    <property type="molecule type" value="Genomic_DNA"/>
</dbReference>
<dbReference type="GO" id="GO:0004824">
    <property type="term" value="F:lysine-tRNA ligase activity"/>
    <property type="evidence" value="ECO:0007669"/>
    <property type="project" value="UniProtKB-UniRule"/>
</dbReference>
<dbReference type="Gene3D" id="3.30.930.10">
    <property type="entry name" value="Bira Bifunctional Protein, Domain 2"/>
    <property type="match status" value="1"/>
</dbReference>
<dbReference type="InterPro" id="IPR012340">
    <property type="entry name" value="NA-bd_OB-fold"/>
</dbReference>
<dbReference type="Pfam" id="PF01336">
    <property type="entry name" value="tRNA_anti-codon"/>
    <property type="match status" value="1"/>
</dbReference>
<dbReference type="SUPFAM" id="SSF50249">
    <property type="entry name" value="Nucleic acid-binding proteins"/>
    <property type="match status" value="1"/>
</dbReference>
<dbReference type="PANTHER" id="PTHR42918">
    <property type="entry name" value="LYSYL-TRNA SYNTHETASE"/>
    <property type="match status" value="1"/>
</dbReference>
<comment type="subcellular location">
    <subcellularLocation>
        <location evidence="9">Cytoplasm</location>
    </subcellularLocation>
</comment>
<evidence type="ECO:0000256" key="8">
    <source>
        <dbReference type="ARBA" id="ARBA00048573"/>
    </source>
</evidence>
<dbReference type="InterPro" id="IPR002313">
    <property type="entry name" value="Lys-tRNA-ligase_II"/>
</dbReference>
<dbReference type="HOGENOM" id="CLU_008255_6_0_4"/>
<organism evidence="12 13">
    <name type="scientific">Candidatus Kinetoplastidibacterium crithidiae TCC036E</name>
    <dbReference type="NCBI Taxonomy" id="1208918"/>
    <lineage>
        <taxon>Bacteria</taxon>
        <taxon>Pseudomonadati</taxon>
        <taxon>Pseudomonadota</taxon>
        <taxon>Betaproteobacteria</taxon>
        <taxon>Candidatus Kinetoplastidibacterium</taxon>
    </lineage>
</organism>
<protein>
    <recommendedName>
        <fullName evidence="9">Lysine--tRNA ligase</fullName>
        <ecNumber evidence="9">6.1.1.6</ecNumber>
    </recommendedName>
    <alternativeName>
        <fullName evidence="9">Lysyl-tRNA synthetase</fullName>
        <shortName evidence="9">LysRS</shortName>
    </alternativeName>
</protein>
<dbReference type="GO" id="GO:0000049">
    <property type="term" value="F:tRNA binding"/>
    <property type="evidence" value="ECO:0007669"/>
    <property type="project" value="TreeGrafter"/>
</dbReference>
<comment type="catalytic activity">
    <reaction evidence="8 9 10">
        <text>tRNA(Lys) + L-lysine + ATP = L-lysyl-tRNA(Lys) + AMP + diphosphate</text>
        <dbReference type="Rhea" id="RHEA:20792"/>
        <dbReference type="Rhea" id="RHEA-COMP:9696"/>
        <dbReference type="Rhea" id="RHEA-COMP:9697"/>
        <dbReference type="ChEBI" id="CHEBI:30616"/>
        <dbReference type="ChEBI" id="CHEBI:32551"/>
        <dbReference type="ChEBI" id="CHEBI:33019"/>
        <dbReference type="ChEBI" id="CHEBI:78442"/>
        <dbReference type="ChEBI" id="CHEBI:78529"/>
        <dbReference type="ChEBI" id="CHEBI:456215"/>
        <dbReference type="EC" id="6.1.1.6"/>
    </reaction>
</comment>
<evidence type="ECO:0000313" key="12">
    <source>
        <dbReference type="EMBL" id="AGF47545.1"/>
    </source>
</evidence>
<feature type="binding site" evidence="9">
    <location>
        <position position="424"/>
    </location>
    <ligand>
        <name>Mg(2+)</name>
        <dbReference type="ChEBI" id="CHEBI:18420"/>
        <label>2</label>
    </ligand>
</feature>
<dbReference type="SUPFAM" id="SSF55681">
    <property type="entry name" value="Class II aaRS and biotin synthetases"/>
    <property type="match status" value="1"/>
</dbReference>